<evidence type="ECO:0008006" key="3">
    <source>
        <dbReference type="Google" id="ProtNLM"/>
    </source>
</evidence>
<organism evidence="1 2">
    <name type="scientific">Winogradskyella haliclonae</name>
    <dbReference type="NCBI Taxonomy" id="2048558"/>
    <lineage>
        <taxon>Bacteria</taxon>
        <taxon>Pseudomonadati</taxon>
        <taxon>Bacteroidota</taxon>
        <taxon>Flavobacteriia</taxon>
        <taxon>Flavobacteriales</taxon>
        <taxon>Flavobacteriaceae</taxon>
        <taxon>Winogradskyella</taxon>
    </lineage>
</organism>
<comment type="caution">
    <text evidence="1">The sequence shown here is derived from an EMBL/GenBank/DDBJ whole genome shotgun (WGS) entry which is preliminary data.</text>
</comment>
<protein>
    <recommendedName>
        <fullName evidence="3">Lipoprotein</fullName>
    </recommendedName>
</protein>
<proteinExistence type="predicted"/>
<reference evidence="2" key="1">
    <citation type="journal article" date="2019" name="Int. J. Syst. Evol. Microbiol.">
        <title>The Global Catalogue of Microorganisms (GCM) 10K type strain sequencing project: providing services to taxonomists for standard genome sequencing and annotation.</title>
        <authorList>
            <consortium name="The Broad Institute Genomics Platform"/>
            <consortium name="The Broad Institute Genome Sequencing Center for Infectious Disease"/>
            <person name="Wu L."/>
            <person name="Ma J."/>
        </authorList>
    </citation>
    <scope>NUCLEOTIDE SEQUENCE [LARGE SCALE GENOMIC DNA]</scope>
    <source>
        <strain evidence="2">CCM 8681</strain>
    </source>
</reference>
<dbReference type="Proteomes" id="UP000624701">
    <property type="component" value="Unassembled WGS sequence"/>
</dbReference>
<gene>
    <name evidence="1" type="ORF">GCM10011444_17160</name>
</gene>
<accession>A0ABQ2BY41</accession>
<name>A0ABQ2BY41_9FLAO</name>
<dbReference type="EMBL" id="BMDQ01000002">
    <property type="protein sequence ID" value="GGI57407.1"/>
    <property type="molecule type" value="Genomic_DNA"/>
</dbReference>
<evidence type="ECO:0000313" key="2">
    <source>
        <dbReference type="Proteomes" id="UP000624701"/>
    </source>
</evidence>
<evidence type="ECO:0000313" key="1">
    <source>
        <dbReference type="EMBL" id="GGI57407.1"/>
    </source>
</evidence>
<sequence length="171" mass="20269">MTSCIPVKVAPKFKNEDYKIIQAKKFKRKLSRETSFIFKDPKNEGEFYKYLNTKFQLKDNNVGLNTPFKIKGETFYLTYSETEKEDKSVNLPLVLIDVKRESNGNNSLFESHHINRTGHWYLLLTVYDKEIKNCLLDNHPKRENVIEYLKSMKAEYLNTANYQELLFNKKP</sequence>
<keyword evidence="2" id="KW-1185">Reference proteome</keyword>